<evidence type="ECO:0000256" key="3">
    <source>
        <dbReference type="ARBA" id="ARBA00010617"/>
    </source>
</evidence>
<organism evidence="11 12">
    <name type="scientific">Cucurbita argyrosperma subsp. sororia</name>
    <dbReference type="NCBI Taxonomy" id="37648"/>
    <lineage>
        <taxon>Eukaryota</taxon>
        <taxon>Viridiplantae</taxon>
        <taxon>Streptophyta</taxon>
        <taxon>Embryophyta</taxon>
        <taxon>Tracheophyta</taxon>
        <taxon>Spermatophyta</taxon>
        <taxon>Magnoliopsida</taxon>
        <taxon>eudicotyledons</taxon>
        <taxon>Gunneridae</taxon>
        <taxon>Pentapetalae</taxon>
        <taxon>rosids</taxon>
        <taxon>fabids</taxon>
        <taxon>Cucurbitales</taxon>
        <taxon>Cucurbitaceae</taxon>
        <taxon>Cucurbiteae</taxon>
        <taxon>Cucurbita</taxon>
    </lineage>
</organism>
<keyword evidence="4" id="KW-0349">Heme</keyword>
<proteinExistence type="inferred from homology"/>
<comment type="subcellular location">
    <subcellularLocation>
        <location evidence="2">Membrane</location>
    </subcellularLocation>
</comment>
<dbReference type="Proteomes" id="UP000685013">
    <property type="component" value="Chromosome 3"/>
</dbReference>
<comment type="caution">
    <text evidence="11">The sequence shown here is derived from an EMBL/GenBank/DDBJ whole genome shotgun (WGS) entry which is preliminary data.</text>
</comment>
<dbReference type="EMBL" id="JAGKQH010000003">
    <property type="protein sequence ID" value="KAG6604005.1"/>
    <property type="molecule type" value="Genomic_DNA"/>
</dbReference>
<keyword evidence="10" id="KW-0812">Transmembrane</keyword>
<reference evidence="11 12" key="1">
    <citation type="journal article" date="2021" name="Hortic Res">
        <title>The domestication of Cucurbita argyrosperma as revealed by the genome of its wild relative.</title>
        <authorList>
            <person name="Barrera-Redondo J."/>
            <person name="Sanchez-de la Vega G."/>
            <person name="Aguirre-Liguori J.A."/>
            <person name="Castellanos-Morales G."/>
            <person name="Gutierrez-Guerrero Y.T."/>
            <person name="Aguirre-Dugua X."/>
            <person name="Aguirre-Planter E."/>
            <person name="Tenaillon M.I."/>
            <person name="Lira-Saade R."/>
            <person name="Eguiarte L.E."/>
        </authorList>
    </citation>
    <scope>NUCLEOTIDE SEQUENCE [LARGE SCALE GENOMIC DNA]</scope>
    <source>
        <strain evidence="11">JBR-2021</strain>
    </source>
</reference>
<comment type="cofactor">
    <cofactor evidence="1">
        <name>heme</name>
        <dbReference type="ChEBI" id="CHEBI:30413"/>
    </cofactor>
</comment>
<evidence type="ECO:0000313" key="12">
    <source>
        <dbReference type="Proteomes" id="UP000685013"/>
    </source>
</evidence>
<keyword evidence="12" id="KW-1185">Reference proteome</keyword>
<evidence type="ECO:0000256" key="10">
    <source>
        <dbReference type="SAM" id="Phobius"/>
    </source>
</evidence>
<keyword evidence="5" id="KW-0479">Metal-binding</keyword>
<dbReference type="PANTHER" id="PTHR47943:SF2">
    <property type="entry name" value="CYTOCHROME P450"/>
    <property type="match status" value="1"/>
</dbReference>
<dbReference type="PANTHER" id="PTHR47943">
    <property type="entry name" value="CYTOCHROME P450 93A3-LIKE"/>
    <property type="match status" value="1"/>
</dbReference>
<evidence type="ECO:0000256" key="1">
    <source>
        <dbReference type="ARBA" id="ARBA00001971"/>
    </source>
</evidence>
<dbReference type="Pfam" id="PF00067">
    <property type="entry name" value="p450"/>
    <property type="match status" value="3"/>
</dbReference>
<evidence type="ECO:0000256" key="5">
    <source>
        <dbReference type="ARBA" id="ARBA00022723"/>
    </source>
</evidence>
<evidence type="ECO:0000256" key="8">
    <source>
        <dbReference type="ARBA" id="ARBA00023033"/>
    </source>
</evidence>
<name>A0AAV6NZV1_9ROSI</name>
<dbReference type="GO" id="GO:0004497">
    <property type="term" value="F:monooxygenase activity"/>
    <property type="evidence" value="ECO:0007669"/>
    <property type="project" value="UniProtKB-KW"/>
</dbReference>
<feature type="non-terminal residue" evidence="11">
    <location>
        <position position="1"/>
    </location>
</feature>
<keyword evidence="7" id="KW-0408">Iron</keyword>
<feature type="transmembrane region" description="Helical" evidence="10">
    <location>
        <begin position="141"/>
        <end position="162"/>
    </location>
</feature>
<comment type="similarity">
    <text evidence="3">Belongs to the cytochrome P450 family.</text>
</comment>
<evidence type="ECO:0000256" key="9">
    <source>
        <dbReference type="ARBA" id="ARBA00023136"/>
    </source>
</evidence>
<evidence type="ECO:0000256" key="6">
    <source>
        <dbReference type="ARBA" id="ARBA00023002"/>
    </source>
</evidence>
<accession>A0AAV6NZV1</accession>
<keyword evidence="9 10" id="KW-0472">Membrane</keyword>
<protein>
    <submittedName>
        <fullName evidence="11">Cytochrome P450 71AU50</fullName>
    </submittedName>
</protein>
<gene>
    <name evidence="11" type="primary">CYP71AU50</name>
    <name evidence="11" type="ORF">SDJN03_04614</name>
</gene>
<evidence type="ECO:0000313" key="11">
    <source>
        <dbReference type="EMBL" id="KAG6604005.1"/>
    </source>
</evidence>
<dbReference type="InterPro" id="IPR001128">
    <property type="entry name" value="Cyt_P450"/>
</dbReference>
<evidence type="ECO:0000256" key="2">
    <source>
        <dbReference type="ARBA" id="ARBA00004370"/>
    </source>
</evidence>
<evidence type="ECO:0000256" key="4">
    <source>
        <dbReference type="ARBA" id="ARBA00022617"/>
    </source>
</evidence>
<evidence type="ECO:0000256" key="7">
    <source>
        <dbReference type="ARBA" id="ARBA00023004"/>
    </source>
</evidence>
<keyword evidence="8" id="KW-0503">Monooxygenase</keyword>
<dbReference type="GO" id="GO:0016020">
    <property type="term" value="C:membrane"/>
    <property type="evidence" value="ECO:0007669"/>
    <property type="project" value="UniProtKB-SubCell"/>
</dbReference>
<keyword evidence="6" id="KW-0560">Oxidoreductase</keyword>
<dbReference type="GO" id="GO:0016705">
    <property type="term" value="F:oxidoreductase activity, acting on paired donors, with incorporation or reduction of molecular oxygen"/>
    <property type="evidence" value="ECO:0007669"/>
    <property type="project" value="InterPro"/>
</dbReference>
<dbReference type="GO" id="GO:0020037">
    <property type="term" value="F:heme binding"/>
    <property type="evidence" value="ECO:0007669"/>
    <property type="project" value="InterPro"/>
</dbReference>
<sequence length="615" mass="70048">MTCLMVFGRKFGDEELDDRGFKAMIQEVMQLVAAPNLGDFIPFIATFDLQGLTRRMKNVSQVFDGFFERIIDEHLMSKSLGEKRTKDFLDVMLDLIGSEDTEYRVDRSSVKAIILYISRHFKSFSDASQHPLISSLVQQKAMGWIWVVTIAGLVLALLSRSWPLKNHRKGKKLPPGPKGFPIVGSLHLLGKLPHRNLHELSQKYGPIMCMKLGLIPTIIVSSTHAAELFLKTHDLVFASRPSSEASKHILYNQKSLSFSPYTPYWRNMRKMCTLELLNSLKINSFKPMRKHELGLLIESLREAAHKRAAVNLSSKVTSFTTDNVCLMAFGKKYEDKEFDKRGFKSVIQEGLQLVGGVNLGDFIPCIAWLDLQSLSRRMISVHKVCDEFLEKIINEHLEARAAKRTKDFVDVMLDLIDSQQSGQKTIAFAKYGPYWRNMRKMCILELLSNHKANYLQSMRRQELGFTIHQLRDAANSGMVVNISSKIYSLTANMACLMILGRRFEDKELDEMGFKWMIQEIFHLAGAFNLGDFIPFIAPLDLQGFIRGARSVHKVCDTFFEKILDEHLESNNNDTKDLVDVMLGIMGSQTTEYQIDPSTIKAIILVINQTLCFIIL</sequence>
<keyword evidence="10" id="KW-1133">Transmembrane helix</keyword>
<dbReference type="GO" id="GO:0005506">
    <property type="term" value="F:iron ion binding"/>
    <property type="evidence" value="ECO:0007669"/>
    <property type="project" value="InterPro"/>
</dbReference>
<dbReference type="AlphaFoldDB" id="A0AAV6NZV1"/>